<accession>A0A645E599</accession>
<gene>
    <name evidence="3" type="primary">thrS_29</name>
    <name evidence="3" type="ORF">SDC9_143916</name>
</gene>
<evidence type="ECO:0000256" key="1">
    <source>
        <dbReference type="ARBA" id="ARBA00022917"/>
    </source>
</evidence>
<protein>
    <submittedName>
        <fullName evidence="3">Threonine--tRNA ligase</fullName>
        <ecNumber evidence="3">6.1.1.3</ecNumber>
    </submittedName>
</protein>
<dbReference type="SUPFAM" id="SSF52954">
    <property type="entry name" value="Class II aaRS ABD-related"/>
    <property type="match status" value="1"/>
</dbReference>
<comment type="caution">
    <text evidence="3">The sequence shown here is derived from an EMBL/GenBank/DDBJ whole genome shotgun (WGS) entry which is preliminary data.</text>
</comment>
<dbReference type="PANTHER" id="PTHR11451:SF44">
    <property type="entry name" value="THREONINE--TRNA LIGASE, CHLOROPLASTIC_MITOCHONDRIAL 2"/>
    <property type="match status" value="1"/>
</dbReference>
<dbReference type="EMBL" id="VSSQ01043099">
    <property type="protein sequence ID" value="MPM96751.1"/>
    <property type="molecule type" value="Genomic_DNA"/>
</dbReference>
<reference evidence="3" key="1">
    <citation type="submission" date="2019-08" db="EMBL/GenBank/DDBJ databases">
        <authorList>
            <person name="Kucharzyk K."/>
            <person name="Murdoch R.W."/>
            <person name="Higgins S."/>
            <person name="Loffler F."/>
        </authorList>
    </citation>
    <scope>NUCLEOTIDE SEQUENCE</scope>
</reference>
<dbReference type="PANTHER" id="PTHR11451">
    <property type="entry name" value="THREONINE-TRNA LIGASE"/>
    <property type="match status" value="1"/>
</dbReference>
<dbReference type="GO" id="GO:0004829">
    <property type="term" value="F:threonine-tRNA ligase activity"/>
    <property type="evidence" value="ECO:0007669"/>
    <property type="project" value="UniProtKB-EC"/>
</dbReference>
<dbReference type="InterPro" id="IPR036621">
    <property type="entry name" value="Anticodon-bd_dom_sf"/>
</dbReference>
<feature type="domain" description="Anticodon-binding" evidence="2">
    <location>
        <begin position="2"/>
        <end position="68"/>
    </location>
</feature>
<keyword evidence="1" id="KW-0648">Protein biosynthesis</keyword>
<evidence type="ECO:0000259" key="2">
    <source>
        <dbReference type="Pfam" id="PF03129"/>
    </source>
</evidence>
<name>A0A645E599_9ZZZZ</name>
<dbReference type="Pfam" id="PF03129">
    <property type="entry name" value="HGTP_anticodon"/>
    <property type="match status" value="1"/>
</dbReference>
<dbReference type="GO" id="GO:0006435">
    <property type="term" value="P:threonyl-tRNA aminoacylation"/>
    <property type="evidence" value="ECO:0007669"/>
    <property type="project" value="TreeGrafter"/>
</dbReference>
<dbReference type="EC" id="6.1.1.3" evidence="3"/>
<sequence>MQQHDIRVEIDDKAETMQNKIRNATGEKIPYMIIVGGREAENNTISVRQRDGQDLGVMQLNEFLEKIIDQISKKSLNLIK</sequence>
<dbReference type="InterPro" id="IPR004154">
    <property type="entry name" value="Anticodon-bd"/>
</dbReference>
<dbReference type="Gene3D" id="3.40.50.800">
    <property type="entry name" value="Anticodon-binding domain"/>
    <property type="match status" value="1"/>
</dbReference>
<organism evidence="3">
    <name type="scientific">bioreactor metagenome</name>
    <dbReference type="NCBI Taxonomy" id="1076179"/>
    <lineage>
        <taxon>unclassified sequences</taxon>
        <taxon>metagenomes</taxon>
        <taxon>ecological metagenomes</taxon>
    </lineage>
</organism>
<evidence type="ECO:0000313" key="3">
    <source>
        <dbReference type="EMBL" id="MPM96751.1"/>
    </source>
</evidence>
<proteinExistence type="predicted"/>
<dbReference type="AlphaFoldDB" id="A0A645E599"/>
<keyword evidence="3" id="KW-0436">Ligase</keyword>